<evidence type="ECO:0000313" key="2">
    <source>
        <dbReference type="EMBL" id="KAJ8897913.1"/>
    </source>
</evidence>
<evidence type="ECO:0000259" key="1">
    <source>
        <dbReference type="Pfam" id="PF23354"/>
    </source>
</evidence>
<gene>
    <name evidence="2" type="ORF">PR048_003270</name>
</gene>
<dbReference type="Pfam" id="PF23354">
    <property type="entry name" value="TPR_NUP160_120_M"/>
    <property type="match status" value="1"/>
</dbReference>
<evidence type="ECO:0000313" key="3">
    <source>
        <dbReference type="Proteomes" id="UP001159363"/>
    </source>
</evidence>
<dbReference type="InterPro" id="IPR056535">
    <property type="entry name" value="TPR_NUP160_M"/>
</dbReference>
<protein>
    <recommendedName>
        <fullName evidence="1">NUP160 middle TPR domain-containing protein</fullName>
    </recommendedName>
</protein>
<dbReference type="PANTHER" id="PTHR21286:SF0">
    <property type="entry name" value="NUCLEAR PORE COMPLEX PROTEIN NUP160"/>
    <property type="match status" value="1"/>
</dbReference>
<organism evidence="2 3">
    <name type="scientific">Dryococelus australis</name>
    <dbReference type="NCBI Taxonomy" id="614101"/>
    <lineage>
        <taxon>Eukaryota</taxon>
        <taxon>Metazoa</taxon>
        <taxon>Ecdysozoa</taxon>
        <taxon>Arthropoda</taxon>
        <taxon>Hexapoda</taxon>
        <taxon>Insecta</taxon>
        <taxon>Pterygota</taxon>
        <taxon>Neoptera</taxon>
        <taxon>Polyneoptera</taxon>
        <taxon>Phasmatodea</taxon>
        <taxon>Verophasmatodea</taxon>
        <taxon>Anareolatae</taxon>
        <taxon>Phasmatidae</taxon>
        <taxon>Eurycanthinae</taxon>
        <taxon>Dryococelus</taxon>
    </lineage>
</organism>
<proteinExistence type="predicted"/>
<reference evidence="2 3" key="1">
    <citation type="submission" date="2023-02" db="EMBL/GenBank/DDBJ databases">
        <title>LHISI_Scaffold_Assembly.</title>
        <authorList>
            <person name="Stuart O.P."/>
            <person name="Cleave R."/>
            <person name="Magrath M.J.L."/>
            <person name="Mikheyev A.S."/>
        </authorList>
    </citation>
    <scope>NUCLEOTIDE SEQUENCE [LARGE SCALE GENOMIC DNA]</scope>
    <source>
        <strain evidence="2">Daus_M_001</strain>
        <tissue evidence="2">Leg muscle</tissue>
    </source>
</reference>
<dbReference type="InterPro" id="IPR021717">
    <property type="entry name" value="Nucleoporin_Nup160"/>
</dbReference>
<dbReference type="Proteomes" id="UP001159363">
    <property type="component" value="Chromosome 1"/>
</dbReference>
<keyword evidence="3" id="KW-1185">Reference proteome</keyword>
<accession>A0ABQ9IML4</accession>
<dbReference type="PANTHER" id="PTHR21286">
    <property type="entry name" value="NUCLEAR PORE COMPLEX PROTEIN NUP160"/>
    <property type="match status" value="1"/>
</dbReference>
<dbReference type="EMBL" id="JARBHB010000001">
    <property type="protein sequence ID" value="KAJ8897913.1"/>
    <property type="molecule type" value="Genomic_DNA"/>
</dbReference>
<sequence>MFEVLNHHECVVRLAVRGIANMPDNHDLATLKSVLFNQYLHLRLFRNAYEAMSTNPDPLQQDSHLRQLVLRLFDQERLDLLLEFSTQDGFVQGIQEMQDKVESIVRYRAQTMSVRSNVYYQFLLVFYLEQGNVRKAASVMYEQGLRLGLETSGDLESLQAQCNCYVACISLLRAGQPKYAWIVKPILENDTPSLSLEQRAEQPSEEAMSPELKSQVVDVLELKEIEREYELVKAHIQLIRCNPQRSRKGELVKRYKVGDAEKVDGSVQ</sequence>
<feature type="domain" description="NUP160 middle TPR" evidence="1">
    <location>
        <begin position="1"/>
        <end position="173"/>
    </location>
</feature>
<comment type="caution">
    <text evidence="2">The sequence shown here is derived from an EMBL/GenBank/DDBJ whole genome shotgun (WGS) entry which is preliminary data.</text>
</comment>
<name>A0ABQ9IML4_9NEOP</name>